<evidence type="ECO:0000313" key="1">
    <source>
        <dbReference type="EMBL" id="EGM50260.1"/>
    </source>
</evidence>
<evidence type="ECO:0000313" key="2">
    <source>
        <dbReference type="Proteomes" id="UP000002971"/>
    </source>
</evidence>
<accession>F7R2L0</accession>
<reference evidence="1 2" key="1">
    <citation type="journal article" date="2011" name="J. Bacteriol.">
        <title>Genome Sequence of Lactobacillus ruminis SPM0211, Isolated from a Fecal Sample from a Healthy Korean.</title>
        <authorList>
            <person name="Lee S."/>
            <person name="Cho Y.J."/>
            <person name="Lee A.H."/>
            <person name="Chun J."/>
            <person name="Ha N.J."/>
            <person name="Ko G."/>
        </authorList>
    </citation>
    <scope>NUCLEOTIDE SEQUENCE [LARGE SCALE GENOMIC DNA]</scope>
    <source>
        <strain evidence="1 2">SPM0211</strain>
    </source>
</reference>
<protein>
    <submittedName>
        <fullName evidence="1">Uncharacterized protein</fullName>
    </submittedName>
</protein>
<name>F7R2L0_9LACO</name>
<comment type="caution">
    <text evidence="1">The sequence shown here is derived from an EMBL/GenBank/DDBJ whole genome shotgun (WGS) entry which is preliminary data.</text>
</comment>
<sequence length="129" mass="14287">MVADPVHVAVDVVKFAREHHFRSEAVVRVDEGKAVRSQVQSIELVCLLRSVAVAAAMNVDDDGNLAFHVLRQIQVKQVPLRVRTVAQVIDSPYAGNLAWQSGIARIVALLPHAPHFKYFFHCISHVNSS</sequence>
<dbReference type="AlphaFoldDB" id="F7R2L0"/>
<proteinExistence type="predicted"/>
<dbReference type="Proteomes" id="UP000002971">
    <property type="component" value="Unassembled WGS sequence"/>
</dbReference>
<organism evidence="1 2">
    <name type="scientific">Ligilactobacillus ruminis SPM0211</name>
    <dbReference type="NCBI Taxonomy" id="1040964"/>
    <lineage>
        <taxon>Bacteria</taxon>
        <taxon>Bacillati</taxon>
        <taxon>Bacillota</taxon>
        <taxon>Bacilli</taxon>
        <taxon>Lactobacillales</taxon>
        <taxon>Lactobacillaceae</taxon>
        <taxon>Ligilactobacillus</taxon>
    </lineage>
</organism>
<dbReference type="EMBL" id="AFOJ01000007">
    <property type="protein sequence ID" value="EGM50260.1"/>
    <property type="molecule type" value="Genomic_DNA"/>
</dbReference>
<gene>
    <name evidence="1" type="ORF">LRU_01941</name>
</gene>